<feature type="region of interest" description="Disordered" evidence="1">
    <location>
        <begin position="32"/>
        <end position="82"/>
    </location>
</feature>
<proteinExistence type="predicted"/>
<dbReference type="InterPro" id="IPR011033">
    <property type="entry name" value="PRC_barrel-like_sf"/>
</dbReference>
<evidence type="ECO:0000313" key="5">
    <source>
        <dbReference type="Proteomes" id="UP000295830"/>
    </source>
</evidence>
<dbReference type="AlphaFoldDB" id="A0A4R7JTY7"/>
<name>A0A4R7JTY7_9GAMM</name>
<gene>
    <name evidence="4" type="ORF">DES49_1872</name>
</gene>
<dbReference type="EMBL" id="SOAX01000003">
    <property type="protein sequence ID" value="TDT41770.1"/>
    <property type="molecule type" value="Genomic_DNA"/>
</dbReference>
<sequence length="158" mass="17066">MMKVMKNLTALTLSAALVPALALSTAAFAESDDGMQMQDQERSSEQQRSGMQQSSGEKYLSGKPAGGSYADELIGQSVKHRESGEEIGQIQDLVIGKDGNIAGVVLSTGSFLGLGGQKVGLAWDQLQQSQEENESVFYVDMDEETLRNAPEFRSDQEE</sequence>
<dbReference type="Proteomes" id="UP000295830">
    <property type="component" value="Unassembled WGS sequence"/>
</dbReference>
<dbReference type="SUPFAM" id="SSF50346">
    <property type="entry name" value="PRC-barrel domain"/>
    <property type="match status" value="1"/>
</dbReference>
<feature type="signal peptide" evidence="2">
    <location>
        <begin position="1"/>
        <end position="29"/>
    </location>
</feature>
<protein>
    <submittedName>
        <fullName evidence="4">PRC-barrel domain protein</fullName>
    </submittedName>
</protein>
<keyword evidence="2" id="KW-0732">Signal</keyword>
<dbReference type="PANTHER" id="PTHR36505:SF1">
    <property type="entry name" value="BLR1072 PROTEIN"/>
    <property type="match status" value="1"/>
</dbReference>
<feature type="chain" id="PRO_5020751069" evidence="2">
    <location>
        <begin position="30"/>
        <end position="158"/>
    </location>
</feature>
<dbReference type="InterPro" id="IPR027275">
    <property type="entry name" value="PRC-brl_dom"/>
</dbReference>
<organism evidence="4 5">
    <name type="scientific">Halospina denitrificans</name>
    <dbReference type="NCBI Taxonomy" id="332522"/>
    <lineage>
        <taxon>Bacteria</taxon>
        <taxon>Pseudomonadati</taxon>
        <taxon>Pseudomonadota</taxon>
        <taxon>Gammaproteobacteria</taxon>
        <taxon>Halospina</taxon>
    </lineage>
</organism>
<evidence type="ECO:0000259" key="3">
    <source>
        <dbReference type="Pfam" id="PF05239"/>
    </source>
</evidence>
<feature type="domain" description="PRC-barrel" evidence="3">
    <location>
        <begin position="68"/>
        <end position="143"/>
    </location>
</feature>
<comment type="caution">
    <text evidence="4">The sequence shown here is derived from an EMBL/GenBank/DDBJ whole genome shotgun (WGS) entry which is preliminary data.</text>
</comment>
<dbReference type="Gene3D" id="2.30.30.240">
    <property type="entry name" value="PRC-barrel domain"/>
    <property type="match status" value="1"/>
</dbReference>
<evidence type="ECO:0000256" key="2">
    <source>
        <dbReference type="SAM" id="SignalP"/>
    </source>
</evidence>
<accession>A0A4R7JTY7</accession>
<feature type="compositionally biased region" description="Low complexity" evidence="1">
    <location>
        <begin position="46"/>
        <end position="57"/>
    </location>
</feature>
<dbReference type="Pfam" id="PF05239">
    <property type="entry name" value="PRC"/>
    <property type="match status" value="1"/>
</dbReference>
<dbReference type="OrthoDB" id="6366681at2"/>
<keyword evidence="5" id="KW-1185">Reference proteome</keyword>
<evidence type="ECO:0000313" key="4">
    <source>
        <dbReference type="EMBL" id="TDT41770.1"/>
    </source>
</evidence>
<reference evidence="4 5" key="1">
    <citation type="submission" date="2019-03" db="EMBL/GenBank/DDBJ databases">
        <title>Genomic Encyclopedia of Type Strains, Phase IV (KMG-IV): sequencing the most valuable type-strain genomes for metagenomic binning, comparative biology and taxonomic classification.</title>
        <authorList>
            <person name="Goeker M."/>
        </authorList>
    </citation>
    <scope>NUCLEOTIDE SEQUENCE [LARGE SCALE GENOMIC DNA]</scope>
    <source>
        <strain evidence="4 5">DSM 15505</strain>
    </source>
</reference>
<evidence type="ECO:0000256" key="1">
    <source>
        <dbReference type="SAM" id="MobiDB-lite"/>
    </source>
</evidence>
<dbReference type="PANTHER" id="PTHR36505">
    <property type="entry name" value="BLR1072 PROTEIN"/>
    <property type="match status" value="1"/>
</dbReference>